<evidence type="ECO:0000313" key="8">
    <source>
        <dbReference type="Proteomes" id="UP000293568"/>
    </source>
</evidence>
<dbReference type="InterPro" id="IPR039650">
    <property type="entry name" value="HdrA-like"/>
</dbReference>
<dbReference type="GO" id="GO:0051539">
    <property type="term" value="F:4 iron, 4 sulfur cluster binding"/>
    <property type="evidence" value="ECO:0007669"/>
    <property type="project" value="UniProtKB-KW"/>
</dbReference>
<evidence type="ECO:0000256" key="5">
    <source>
        <dbReference type="ARBA" id="ARBA00023014"/>
    </source>
</evidence>
<sequence>MYVLWGGIINLRNRPLLTWSVSALAVAVMLVGALTLIWYLKQDKHEAAMVTQPLLPVLSELSIQNDYDVIVAGTDPEGITAAISAARNGLKVLLIDGHNRDKLGGLMTIGELNTLDLNYSPSQSFINKELGKQSFLNNGIFLEWFKQVEGSSFDINTAANVFYRMVKEEPNIDLQMKVQKMTPIIEQKGASGKTVIGMHIVDESGAAKDIYANTVIDATQDADIAAAAGASFTIGREDIGSKSDLMVATLVFRMKGVTPEIWNELAHYKDAGSDKMSIWGYDEAKNYPSSDPKKVKLRGLNIGRQNDGSILINAMQLFNIDPLDPQSVAQGVEIGQKEAPLIANYLKSHFDGFKNLEYAGTANELYIRESRHLIGEYRLKLKDLMENKDFWDAIAYGSYPIDIQSISSGGSGTVLMKPKQYGVPFRTLVPKDIDGLLVVGRSASFDTIPHGSARVIPLGMATGQAAGAAVKIAKDNGITLRELSKSEPLIDQLKKTLVKQGMDLTMNKIEAQDYEKHKDFNGLVAAASMYLTSGGYKNDSWKLDEPTNIQRYLNQLRQVRKFHADKLAGDPYTAVDSIQDPIQKPLTLTMAASMLTAMIGNEQDEQHSVDYLLKKGWLKQETIDSITDPAHLTNGDAYQMLYDLSVSLMKLEF</sequence>
<evidence type="ECO:0000256" key="3">
    <source>
        <dbReference type="ARBA" id="ARBA00023002"/>
    </source>
</evidence>
<reference evidence="7 8" key="1">
    <citation type="submission" date="2019-01" db="EMBL/GenBank/DDBJ databases">
        <title>Genome sequencing of strain FW100M-2.</title>
        <authorList>
            <person name="Heo J."/>
            <person name="Kim S.-J."/>
            <person name="Kim J.-S."/>
            <person name="Hong S.-B."/>
            <person name="Kwon S.-W."/>
        </authorList>
    </citation>
    <scope>NUCLEOTIDE SEQUENCE [LARGE SCALE GENOMIC DNA]</scope>
    <source>
        <strain evidence="7 8">FW100M-2</strain>
    </source>
</reference>
<gene>
    <name evidence="7" type="ORF">ET464_08140</name>
</gene>
<dbReference type="OrthoDB" id="9777740at2"/>
<dbReference type="PANTHER" id="PTHR43498">
    <property type="entry name" value="FERREDOXIN:COB-COM HETERODISULFIDE REDUCTASE SUBUNIT A"/>
    <property type="match status" value="1"/>
</dbReference>
<keyword evidence="5" id="KW-0411">Iron-sulfur</keyword>
<proteinExistence type="predicted"/>
<evidence type="ECO:0000256" key="4">
    <source>
        <dbReference type="ARBA" id="ARBA00023004"/>
    </source>
</evidence>
<keyword evidence="2" id="KW-0479">Metal-binding</keyword>
<dbReference type="AlphaFoldDB" id="A0A4P6ETZ3"/>
<keyword evidence="3" id="KW-0560">Oxidoreductase</keyword>
<name>A0A4P6ETZ3_9BACL</name>
<dbReference type="GO" id="GO:0046872">
    <property type="term" value="F:metal ion binding"/>
    <property type="evidence" value="ECO:0007669"/>
    <property type="project" value="UniProtKB-KW"/>
</dbReference>
<keyword evidence="1" id="KW-0004">4Fe-4S</keyword>
<evidence type="ECO:0000313" key="7">
    <source>
        <dbReference type="EMBL" id="QAY66384.1"/>
    </source>
</evidence>
<dbReference type="GO" id="GO:0016491">
    <property type="term" value="F:oxidoreductase activity"/>
    <property type="evidence" value="ECO:0007669"/>
    <property type="project" value="UniProtKB-KW"/>
</dbReference>
<dbReference type="Gene3D" id="3.50.50.60">
    <property type="entry name" value="FAD/NAD(P)-binding domain"/>
    <property type="match status" value="1"/>
</dbReference>
<evidence type="ECO:0000256" key="2">
    <source>
        <dbReference type="ARBA" id="ARBA00022723"/>
    </source>
</evidence>
<dbReference type="Pfam" id="PF12831">
    <property type="entry name" value="FAD_oxidored"/>
    <property type="match status" value="1"/>
</dbReference>
<feature type="transmembrane region" description="Helical" evidence="6">
    <location>
        <begin position="16"/>
        <end position="40"/>
    </location>
</feature>
<keyword evidence="4" id="KW-0408">Iron</keyword>
<dbReference type="PANTHER" id="PTHR43498:SF1">
    <property type="entry name" value="COB--COM HETERODISULFIDE REDUCTASE IRON-SULFUR SUBUNIT A"/>
    <property type="match status" value="1"/>
</dbReference>
<protein>
    <submittedName>
        <fullName evidence="7">FAD-dependent oxidoreductase</fullName>
    </submittedName>
</protein>
<dbReference type="KEGG" id="pprt:ET464_08140"/>
<dbReference type="InterPro" id="IPR036188">
    <property type="entry name" value="FAD/NAD-bd_sf"/>
</dbReference>
<keyword evidence="6" id="KW-1133">Transmembrane helix</keyword>
<keyword evidence="6" id="KW-0812">Transmembrane</keyword>
<evidence type="ECO:0000256" key="1">
    <source>
        <dbReference type="ARBA" id="ARBA00022485"/>
    </source>
</evidence>
<keyword evidence="8" id="KW-1185">Reference proteome</keyword>
<organism evidence="7 8">
    <name type="scientific">Paenibacillus protaetiae</name>
    <dbReference type="NCBI Taxonomy" id="2509456"/>
    <lineage>
        <taxon>Bacteria</taxon>
        <taxon>Bacillati</taxon>
        <taxon>Bacillota</taxon>
        <taxon>Bacilli</taxon>
        <taxon>Bacillales</taxon>
        <taxon>Paenibacillaceae</taxon>
        <taxon>Paenibacillus</taxon>
    </lineage>
</organism>
<keyword evidence="6" id="KW-0472">Membrane</keyword>
<accession>A0A4P6ETZ3</accession>
<evidence type="ECO:0000256" key="6">
    <source>
        <dbReference type="SAM" id="Phobius"/>
    </source>
</evidence>
<dbReference type="SUPFAM" id="SSF51905">
    <property type="entry name" value="FAD/NAD(P)-binding domain"/>
    <property type="match status" value="1"/>
</dbReference>
<dbReference type="EMBL" id="CP035492">
    <property type="protein sequence ID" value="QAY66384.1"/>
    <property type="molecule type" value="Genomic_DNA"/>
</dbReference>
<dbReference type="Proteomes" id="UP000293568">
    <property type="component" value="Chromosome"/>
</dbReference>